<name>A0A0C1TQP5_9BACT</name>
<keyword evidence="4" id="KW-0547">Nucleotide-binding</keyword>
<gene>
    <name evidence="6" type="ORF">SE37_10810</name>
</gene>
<dbReference type="AlphaFoldDB" id="A0A0C1TQP5"/>
<dbReference type="GO" id="GO:0005524">
    <property type="term" value="F:ATP binding"/>
    <property type="evidence" value="ECO:0007669"/>
    <property type="project" value="UniProtKB-KW"/>
</dbReference>
<dbReference type="GO" id="GO:0046917">
    <property type="term" value="F:triphosphoribosyl-dephospho-CoA synthase activity"/>
    <property type="evidence" value="ECO:0007669"/>
    <property type="project" value="UniProtKB-EC"/>
</dbReference>
<keyword evidence="3" id="KW-0808">Transferase</keyword>
<comment type="caution">
    <text evidence="6">The sequence shown here is derived from an EMBL/GenBank/DDBJ whole genome shotgun (WGS) entry which is preliminary data.</text>
</comment>
<dbReference type="GO" id="GO:0051191">
    <property type="term" value="P:prosthetic group biosynthetic process"/>
    <property type="evidence" value="ECO:0007669"/>
    <property type="project" value="TreeGrafter"/>
</dbReference>
<dbReference type="PANTHER" id="PTHR30201">
    <property type="entry name" value="TRIPHOSPHORIBOSYL-DEPHOSPHO-COA SYNTHASE"/>
    <property type="match status" value="1"/>
</dbReference>
<dbReference type="EMBL" id="JXBL01000001">
    <property type="protein sequence ID" value="KIE43089.1"/>
    <property type="molecule type" value="Genomic_DNA"/>
</dbReference>
<keyword evidence="5" id="KW-0067">ATP-binding</keyword>
<proteinExistence type="predicted"/>
<evidence type="ECO:0000256" key="3">
    <source>
        <dbReference type="ARBA" id="ARBA00022679"/>
    </source>
</evidence>
<reference evidence="6 7" key="1">
    <citation type="submission" date="2015-01" db="EMBL/GenBank/DDBJ databases">
        <title>Genome sequence of the anaerobic bacterium Geobacter soli GSS01, a dissimilatory Fe(III) reducer from soil.</title>
        <authorList>
            <person name="Yang G."/>
            <person name="Zhou S."/>
        </authorList>
    </citation>
    <scope>NUCLEOTIDE SEQUENCE [LARGE SCALE GENOMIC DNA]</scope>
    <source>
        <strain evidence="6 7">GSS01</strain>
    </source>
</reference>
<keyword evidence="7" id="KW-1185">Reference proteome</keyword>
<dbReference type="RefSeq" id="WP_039646243.1">
    <property type="nucleotide sequence ID" value="NZ_JXBL01000001.1"/>
</dbReference>
<sequence length="294" mass="32247">MNSSRIFEIEQFAQSLVKGGAMALYLTPKPGLVDLADQGSHPDLSLDKMERSLHILGDYLAELIRSLTDGERFLCQAVIGRRAEEVMMEELGSNTLKGYLFLSGLLLVARWRCDSDDEKRLNRAVSELGEEFFALRRDQATNGHSARSRFGAGGVVHEVLDGLPSLFTCAVPAYLTAIERTGCFTSASFAMLARLMQTVDDTTTLHRCGTMGLARLRRDGQTLERLIAEGGDPVAFLTELNRKYVRMNLTMGGVADILGLAYGYLVATGRLAGASETTRSRNSKPRLRLCMGDA</sequence>
<dbReference type="EC" id="2.4.2.52" evidence="2"/>
<dbReference type="InterPro" id="IPR002736">
    <property type="entry name" value="CitG"/>
</dbReference>
<evidence type="ECO:0000256" key="5">
    <source>
        <dbReference type="ARBA" id="ARBA00022840"/>
    </source>
</evidence>
<dbReference type="PANTHER" id="PTHR30201:SF2">
    <property type="entry name" value="2-(5''-TRIPHOSPHORIBOSYL)-3'-DEPHOSPHOCOENZYME-A SYNTHASE"/>
    <property type="match status" value="1"/>
</dbReference>
<evidence type="ECO:0000313" key="6">
    <source>
        <dbReference type="EMBL" id="KIE43089.1"/>
    </source>
</evidence>
<dbReference type="Proteomes" id="UP000031433">
    <property type="component" value="Unassembled WGS sequence"/>
</dbReference>
<evidence type="ECO:0000313" key="7">
    <source>
        <dbReference type="Proteomes" id="UP000031433"/>
    </source>
</evidence>
<accession>A0A0C1TQP5</accession>
<evidence type="ECO:0000256" key="2">
    <source>
        <dbReference type="ARBA" id="ARBA00012074"/>
    </source>
</evidence>
<evidence type="ECO:0000256" key="4">
    <source>
        <dbReference type="ARBA" id="ARBA00022741"/>
    </source>
</evidence>
<dbReference type="Pfam" id="PF01874">
    <property type="entry name" value="CitG"/>
    <property type="match status" value="1"/>
</dbReference>
<evidence type="ECO:0000256" key="1">
    <source>
        <dbReference type="ARBA" id="ARBA00001210"/>
    </source>
</evidence>
<organism evidence="6 7">
    <name type="scientific">Geobacter soli</name>
    <dbReference type="NCBI Taxonomy" id="1510391"/>
    <lineage>
        <taxon>Bacteria</taxon>
        <taxon>Pseudomonadati</taxon>
        <taxon>Thermodesulfobacteriota</taxon>
        <taxon>Desulfuromonadia</taxon>
        <taxon>Geobacterales</taxon>
        <taxon>Geobacteraceae</taxon>
        <taxon>Geobacter</taxon>
    </lineage>
</organism>
<dbReference type="Gene3D" id="1.10.4200.10">
    <property type="entry name" value="Triphosphoribosyl-dephospho-CoA protein"/>
    <property type="match status" value="1"/>
</dbReference>
<comment type="catalytic activity">
    <reaction evidence="1">
        <text>3'-dephospho-CoA + ATP = 2'-(5''-triphospho-alpha-D-ribosyl)-3'-dephospho-CoA + adenine</text>
        <dbReference type="Rhea" id="RHEA:15117"/>
        <dbReference type="ChEBI" id="CHEBI:16708"/>
        <dbReference type="ChEBI" id="CHEBI:30616"/>
        <dbReference type="ChEBI" id="CHEBI:57328"/>
        <dbReference type="ChEBI" id="CHEBI:61378"/>
        <dbReference type="EC" id="2.4.2.52"/>
    </reaction>
</comment>
<protein>
    <recommendedName>
        <fullName evidence="2">triphosphoribosyl-dephospho-CoA synthase</fullName>
        <ecNumber evidence="2">2.4.2.52</ecNumber>
    </recommendedName>
</protein>